<keyword evidence="2" id="KW-0680">Restriction system</keyword>
<protein>
    <recommendedName>
        <fullName evidence="6">type II site-specific deoxyribonuclease</fullName>
        <ecNumber evidence="6">3.1.21.4</ecNumber>
    </recommendedName>
</protein>
<dbReference type="EMBL" id="CACVAY010000027">
    <property type="protein sequence ID" value="CAA6805639.1"/>
    <property type="molecule type" value="Genomic_DNA"/>
</dbReference>
<accession>A0A6S6SK41</accession>
<dbReference type="GO" id="GO:0003677">
    <property type="term" value="F:DNA binding"/>
    <property type="evidence" value="ECO:0007669"/>
    <property type="project" value="InterPro"/>
</dbReference>
<comment type="catalytic activity">
    <reaction evidence="5">
        <text>Endonucleolytic cleavage of DNA to give specific double-stranded fragments with terminal 5'-phosphates.</text>
        <dbReference type="EC" id="3.1.21.4"/>
    </reaction>
</comment>
<dbReference type="Pfam" id="PF09520">
    <property type="entry name" value="RE_TdeIII"/>
    <property type="match status" value="1"/>
</dbReference>
<reference evidence="7" key="1">
    <citation type="submission" date="2020-01" db="EMBL/GenBank/DDBJ databases">
        <authorList>
            <person name="Meier V. D."/>
            <person name="Meier V D."/>
        </authorList>
    </citation>
    <scope>NUCLEOTIDE SEQUENCE</scope>
    <source>
        <strain evidence="7">HLG_WM_MAG_07</strain>
    </source>
</reference>
<dbReference type="GO" id="GO:0009036">
    <property type="term" value="F:type II site-specific deoxyribonuclease activity"/>
    <property type="evidence" value="ECO:0007669"/>
    <property type="project" value="InterPro"/>
</dbReference>
<keyword evidence="1" id="KW-0540">Nuclease</keyword>
<evidence type="ECO:0000256" key="3">
    <source>
        <dbReference type="ARBA" id="ARBA00022759"/>
    </source>
</evidence>
<dbReference type="InterPro" id="IPR019045">
    <property type="entry name" value="Restrct_endonuc_II_HinfI"/>
</dbReference>
<sequence length="248" mass="28272">MKKETREQITHILQHCVDRAIHRVKSDSTHRPFHEALLTKKLLSSAVFERSFSTSFGQGPIEEISQILAIANGGESVRQKETLVNINKGAIDEIERIISSLRSGENTPNWTKEVSKIQAFKKGDYVVRRIISDLWVQKDGHETFISIKTVKPNIDQTEIVKKDMLLLKAENAKFNTFFGLYYNPGGDSRADYNWSIPSKIFDMKRDPCVLIGEEYWELVGGSGAYQDLLEIFESVGKNTRKQLEEIGH</sequence>
<evidence type="ECO:0000313" key="7">
    <source>
        <dbReference type="EMBL" id="CAA6805639.1"/>
    </source>
</evidence>
<dbReference type="EC" id="3.1.21.4" evidence="6"/>
<evidence type="ECO:0000256" key="2">
    <source>
        <dbReference type="ARBA" id="ARBA00022747"/>
    </source>
</evidence>
<dbReference type="AlphaFoldDB" id="A0A6S6SK41"/>
<keyword evidence="3 7" id="KW-0255">Endonuclease</keyword>
<organism evidence="7">
    <name type="scientific">uncultured Thiotrichaceae bacterium</name>
    <dbReference type="NCBI Taxonomy" id="298394"/>
    <lineage>
        <taxon>Bacteria</taxon>
        <taxon>Pseudomonadati</taxon>
        <taxon>Pseudomonadota</taxon>
        <taxon>Gammaproteobacteria</taxon>
        <taxon>Thiotrichales</taxon>
        <taxon>Thiotrichaceae</taxon>
        <taxon>environmental samples</taxon>
    </lineage>
</organism>
<evidence type="ECO:0000256" key="5">
    <source>
        <dbReference type="ARBA" id="ARBA00093760"/>
    </source>
</evidence>
<gene>
    <name evidence="7" type="ORF">HELGO_WM11937</name>
</gene>
<evidence type="ECO:0000256" key="1">
    <source>
        <dbReference type="ARBA" id="ARBA00022722"/>
    </source>
</evidence>
<evidence type="ECO:0000256" key="6">
    <source>
        <dbReference type="ARBA" id="ARBA00093790"/>
    </source>
</evidence>
<proteinExistence type="predicted"/>
<evidence type="ECO:0000256" key="4">
    <source>
        <dbReference type="ARBA" id="ARBA00022801"/>
    </source>
</evidence>
<dbReference type="GO" id="GO:0009307">
    <property type="term" value="P:DNA restriction-modification system"/>
    <property type="evidence" value="ECO:0007669"/>
    <property type="project" value="InterPro"/>
</dbReference>
<keyword evidence="4" id="KW-0378">Hydrolase</keyword>
<name>A0A6S6SK41_9GAMM</name>